<dbReference type="Gene3D" id="3.40.50.1460">
    <property type="match status" value="1"/>
</dbReference>
<dbReference type="InterPro" id="IPR011189">
    <property type="entry name" value="UCP_caspase_lke"/>
</dbReference>
<dbReference type="SUPFAM" id="SSF52129">
    <property type="entry name" value="Caspase-like"/>
    <property type="match status" value="1"/>
</dbReference>
<dbReference type="InterPro" id="IPR050452">
    <property type="entry name" value="Metacaspase"/>
</dbReference>
<gene>
    <name evidence="2" type="ORF">KA717_12295</name>
</gene>
<name>A0A977L0L7_9CYAN</name>
<dbReference type="InterPro" id="IPR011600">
    <property type="entry name" value="Pept_C14_caspase"/>
</dbReference>
<dbReference type="GO" id="GO:0006508">
    <property type="term" value="P:proteolysis"/>
    <property type="evidence" value="ECO:0007669"/>
    <property type="project" value="InterPro"/>
</dbReference>
<evidence type="ECO:0000259" key="1">
    <source>
        <dbReference type="Pfam" id="PF00656"/>
    </source>
</evidence>
<dbReference type="GO" id="GO:0004197">
    <property type="term" value="F:cysteine-type endopeptidase activity"/>
    <property type="evidence" value="ECO:0007669"/>
    <property type="project" value="InterPro"/>
</dbReference>
<dbReference type="Proteomes" id="UP001065613">
    <property type="component" value="Chromosome"/>
</dbReference>
<dbReference type="GO" id="GO:0005737">
    <property type="term" value="C:cytoplasm"/>
    <property type="evidence" value="ECO:0007669"/>
    <property type="project" value="TreeGrafter"/>
</dbReference>
<dbReference type="AlphaFoldDB" id="A0A977L0L7"/>
<evidence type="ECO:0000313" key="2">
    <source>
        <dbReference type="EMBL" id="UXE63338.1"/>
    </source>
</evidence>
<proteinExistence type="predicted"/>
<dbReference type="Pfam" id="PF00656">
    <property type="entry name" value="Peptidase_C14"/>
    <property type="match status" value="1"/>
</dbReference>
<feature type="domain" description="Peptidase C14 caspase" evidence="1">
    <location>
        <begin position="45"/>
        <end position="296"/>
    </location>
</feature>
<organism evidence="2">
    <name type="scientific">Woronichinia naegeliana WA131</name>
    <dbReference type="NCBI Taxonomy" id="2824559"/>
    <lineage>
        <taxon>Bacteria</taxon>
        <taxon>Bacillati</taxon>
        <taxon>Cyanobacteriota</taxon>
        <taxon>Cyanophyceae</taxon>
        <taxon>Synechococcales</taxon>
        <taxon>Coelosphaeriaceae</taxon>
        <taxon>Woronichinia</taxon>
    </lineage>
</organism>
<dbReference type="PANTHER" id="PTHR48104:SF30">
    <property type="entry name" value="METACASPASE-1"/>
    <property type="match status" value="1"/>
</dbReference>
<reference evidence="2" key="1">
    <citation type="submission" date="2021-04" db="EMBL/GenBank/DDBJ databases">
        <title>Genome sequence of Woronichinia naegeliana from Washington state freshwater lake bloom.</title>
        <authorList>
            <person name="Dreher T.W."/>
        </authorList>
    </citation>
    <scope>NUCLEOTIDE SEQUENCE</scope>
    <source>
        <strain evidence="2">WA131</strain>
    </source>
</reference>
<dbReference type="PANTHER" id="PTHR48104">
    <property type="entry name" value="METACASPASE-4"/>
    <property type="match status" value="1"/>
</dbReference>
<dbReference type="EMBL" id="CP073041">
    <property type="protein sequence ID" value="UXE63338.1"/>
    <property type="molecule type" value="Genomic_DNA"/>
</dbReference>
<protein>
    <submittedName>
        <fullName evidence="2">Caspase family protein</fullName>
    </submittedName>
</protein>
<sequence>MSVDRRTVLQSLLSLGLGQIGWAALPSRLAWQQYHQTAIAATVSRKLALLVGVNQYQTVRNAPEYFWGNLAGCVTDVELQRDLLIKRYGFQPADIVTLTDGQATRANIETAFLEHLVKQAQAGDVVIFHFSGYGQPLAIGEEPNALNKREISLLPTDALPAESTLNLRQSTLLSWANSLATDKITLVLDVSPRSLGQKFLGNLRVRAYDHLPITSSSENPILVSSQAPVFPGVILLAAHPHQVAVECQGKGWSAGLFTYALTQSLWQVSTPSRINVALCQATEAIAALVDDQQQPQGELGKNTALFIYASLPDPLIGAEAVITQILDPTTVTLKLTGMARNVLEGATLNSCFQIIPDSWPSDTFVQSPDRFLVQISERTGLQAKATILTPQVTLRPGQRLQESLRFIPKQMALTLALDGQLDRIERVDATSAISALTESGVGTMPLLIKVINQGEQAADCLFGKVAEGGYGLFSEGGTILWRTREGDKVTIKSAIAELGDKLAQARALKIYRLTENEQTSSLGLKVTLEVQQTPTNLPLLQHQTRRSSFPHTTSLAALEIRAFVDVSAPSHLQYRLENYRDQPLYFLLLGIDTNGKAIAWYEGEHRGQIEPQQTVLIPPTEGSVIWRLARIGGLSCIHVVASLQPFTETWQTLAVNLPKTSPTKTVGGQILELHNFQTVIQSLLKDLQQSPAALPTNLNFNNDAYCLDTQTWTTLIFRYRVI</sequence>
<dbReference type="PIRSF" id="PIRSF007398">
    <property type="entry name" value="Sll0148_caspase"/>
    <property type="match status" value="1"/>
</dbReference>
<accession>A0A977L0L7</accession>
<dbReference type="InterPro" id="IPR029030">
    <property type="entry name" value="Caspase-like_dom_sf"/>
</dbReference>
<dbReference type="KEGG" id="wna:KA717_12295"/>